<comment type="caution">
    <text evidence="3">The sequence shown here is derived from an EMBL/GenBank/DDBJ whole genome shotgun (WGS) entry which is preliminary data.</text>
</comment>
<proteinExistence type="predicted"/>
<organism evidence="3 4">
    <name type="scientific">Liparis tanakae</name>
    <name type="common">Tanaka's snailfish</name>
    <dbReference type="NCBI Taxonomy" id="230148"/>
    <lineage>
        <taxon>Eukaryota</taxon>
        <taxon>Metazoa</taxon>
        <taxon>Chordata</taxon>
        <taxon>Craniata</taxon>
        <taxon>Vertebrata</taxon>
        <taxon>Euteleostomi</taxon>
        <taxon>Actinopterygii</taxon>
        <taxon>Neopterygii</taxon>
        <taxon>Teleostei</taxon>
        <taxon>Neoteleostei</taxon>
        <taxon>Acanthomorphata</taxon>
        <taxon>Eupercaria</taxon>
        <taxon>Perciformes</taxon>
        <taxon>Cottioidei</taxon>
        <taxon>Cottales</taxon>
        <taxon>Liparidae</taxon>
        <taxon>Liparis</taxon>
    </lineage>
</organism>
<feature type="signal peptide" evidence="2">
    <location>
        <begin position="1"/>
        <end position="35"/>
    </location>
</feature>
<evidence type="ECO:0000256" key="1">
    <source>
        <dbReference type="SAM" id="MobiDB-lite"/>
    </source>
</evidence>
<feature type="chain" id="PRO_5021195972" description="Secreted protein" evidence="2">
    <location>
        <begin position="36"/>
        <end position="184"/>
    </location>
</feature>
<dbReference type="OrthoDB" id="10654454at2759"/>
<accession>A0A4Z2E4M8</accession>
<keyword evidence="2" id="KW-0732">Signal</keyword>
<reference evidence="3 4" key="1">
    <citation type="submission" date="2019-03" db="EMBL/GenBank/DDBJ databases">
        <title>First draft genome of Liparis tanakae, snailfish: a comprehensive survey of snailfish specific genes.</title>
        <authorList>
            <person name="Kim W."/>
            <person name="Song I."/>
            <person name="Jeong J.-H."/>
            <person name="Kim D."/>
            <person name="Kim S."/>
            <person name="Ryu S."/>
            <person name="Song J.Y."/>
            <person name="Lee S.K."/>
        </authorList>
    </citation>
    <scope>NUCLEOTIDE SEQUENCE [LARGE SCALE GENOMIC DNA]</scope>
    <source>
        <tissue evidence="3">Muscle</tissue>
    </source>
</reference>
<gene>
    <name evidence="3" type="ORF">EYF80_066168</name>
</gene>
<name>A0A4Z2E4M8_9TELE</name>
<dbReference type="EMBL" id="SRLO01017601">
    <property type="protein sequence ID" value="TNN23709.1"/>
    <property type="molecule type" value="Genomic_DNA"/>
</dbReference>
<feature type="region of interest" description="Disordered" evidence="1">
    <location>
        <begin position="72"/>
        <end position="94"/>
    </location>
</feature>
<protein>
    <recommendedName>
        <fullName evidence="5">Secreted protein</fullName>
    </recommendedName>
</protein>
<keyword evidence="4" id="KW-1185">Reference proteome</keyword>
<evidence type="ECO:0000313" key="4">
    <source>
        <dbReference type="Proteomes" id="UP000314294"/>
    </source>
</evidence>
<evidence type="ECO:0000256" key="2">
    <source>
        <dbReference type="SAM" id="SignalP"/>
    </source>
</evidence>
<evidence type="ECO:0008006" key="5">
    <source>
        <dbReference type="Google" id="ProtNLM"/>
    </source>
</evidence>
<dbReference type="AlphaFoldDB" id="A0A4Z2E4M8"/>
<sequence>MGDEPVPLFCSRSFFRTSSNLAFLLMLGSLTWTPARSPVPRLEGQTQTLFTLFSTERPHSGLTAACGAEPHQMPLASGQSRPIPADSSRGDTGLSNRKWSSMSCCCSASVMFFRAGSSSTKPGTRSSSSTSTIFTFDGELLHRTALSSAAVRRQAEAADAASGPDSGAQDVVGVEVVSALRTHG</sequence>
<evidence type="ECO:0000313" key="3">
    <source>
        <dbReference type="EMBL" id="TNN23709.1"/>
    </source>
</evidence>
<dbReference type="Proteomes" id="UP000314294">
    <property type="component" value="Unassembled WGS sequence"/>
</dbReference>